<accession>A0A1X4NC77</accession>
<evidence type="ECO:0000313" key="2">
    <source>
        <dbReference type="Proteomes" id="UP000193926"/>
    </source>
</evidence>
<dbReference type="AlphaFoldDB" id="A0A1X4NC77"/>
<protein>
    <submittedName>
        <fullName evidence="1">Uncharacterized protein</fullName>
    </submittedName>
</protein>
<evidence type="ECO:0000313" key="1">
    <source>
        <dbReference type="EMBL" id="OSQ44331.1"/>
    </source>
</evidence>
<keyword evidence="2" id="KW-1185">Reference proteome</keyword>
<organism evidence="1 2">
    <name type="scientific">Marivita geojedonensis</name>
    <dbReference type="NCBI Taxonomy" id="1123756"/>
    <lineage>
        <taxon>Bacteria</taxon>
        <taxon>Pseudomonadati</taxon>
        <taxon>Pseudomonadota</taxon>
        <taxon>Alphaproteobacteria</taxon>
        <taxon>Rhodobacterales</taxon>
        <taxon>Roseobacteraceae</taxon>
        <taxon>Marivita</taxon>
    </lineage>
</organism>
<sequence>MRKFLRVRLTLIFANASDFTFLEYSHGLVAEFCAQQAIAKAAMTEHIPLKRHDLLGKQMFVGRNRVEVAKQGFAQSLETLPIFIRQKIGVIDILQKASRRLYIKGFSATIRHGPLRSVFSCIGAISYHKIDYSFTSYCALVYAYPQIQLGQRCSR</sequence>
<name>A0A1X4NC77_9RHOB</name>
<dbReference type="Proteomes" id="UP000193926">
    <property type="component" value="Unassembled WGS sequence"/>
</dbReference>
<dbReference type="STRING" id="1123756.MGEO_19150"/>
<proteinExistence type="predicted"/>
<comment type="caution">
    <text evidence="1">The sequence shown here is derived from an EMBL/GenBank/DDBJ whole genome shotgun (WGS) entry which is preliminary data.</text>
</comment>
<gene>
    <name evidence="1" type="ORF">MGEO_19150</name>
</gene>
<reference evidence="1 2" key="1">
    <citation type="submission" date="2014-03" db="EMBL/GenBank/DDBJ databases">
        <title>The draft genome sequence of Marivita geojedonensis KCTC 23882.</title>
        <authorList>
            <person name="Lai Q."/>
            <person name="Shao Z."/>
        </authorList>
    </citation>
    <scope>NUCLEOTIDE SEQUENCE [LARGE SCALE GENOMIC DNA]</scope>
    <source>
        <strain evidence="1 2">DPG-138</strain>
    </source>
</reference>
<dbReference type="EMBL" id="JFKC01000031">
    <property type="protein sequence ID" value="OSQ44331.1"/>
    <property type="molecule type" value="Genomic_DNA"/>
</dbReference>